<evidence type="ECO:0000256" key="1">
    <source>
        <dbReference type="SAM" id="Phobius"/>
    </source>
</evidence>
<sequence>MSGLFSKIFGDLQTTAQVAWLLYTILSLLVFLLPPSYSSNDPLPTILLNLILVPAHILKYPWTILITCWSETDILSV</sequence>
<name>A0A2T9Y1N5_9FUNG</name>
<dbReference type="AlphaFoldDB" id="A0A2T9Y1N5"/>
<evidence type="ECO:0000313" key="3">
    <source>
        <dbReference type="Proteomes" id="UP000245383"/>
    </source>
</evidence>
<keyword evidence="3" id="KW-1185">Reference proteome</keyword>
<gene>
    <name evidence="2" type="ORF">BB561_006771</name>
</gene>
<protein>
    <submittedName>
        <fullName evidence="2">Uncharacterized protein</fullName>
    </submittedName>
</protein>
<keyword evidence="1" id="KW-0812">Transmembrane</keyword>
<evidence type="ECO:0000313" key="2">
    <source>
        <dbReference type="EMBL" id="PVU86245.1"/>
    </source>
</evidence>
<accession>A0A2T9Y1N5</accession>
<comment type="caution">
    <text evidence="2">The sequence shown here is derived from an EMBL/GenBank/DDBJ whole genome shotgun (WGS) entry which is preliminary data.</text>
</comment>
<keyword evidence="1" id="KW-1133">Transmembrane helix</keyword>
<keyword evidence="1" id="KW-0472">Membrane</keyword>
<dbReference type="EMBL" id="MBFR01000703">
    <property type="protein sequence ID" value="PVU86245.1"/>
    <property type="molecule type" value="Genomic_DNA"/>
</dbReference>
<proteinExistence type="predicted"/>
<feature type="transmembrane region" description="Helical" evidence="1">
    <location>
        <begin position="46"/>
        <end position="69"/>
    </location>
</feature>
<dbReference type="Proteomes" id="UP000245383">
    <property type="component" value="Unassembled WGS sequence"/>
</dbReference>
<reference evidence="2 3" key="1">
    <citation type="journal article" date="2018" name="MBio">
        <title>Comparative Genomics Reveals the Core Gene Toolbox for the Fungus-Insect Symbiosis.</title>
        <authorList>
            <person name="Wang Y."/>
            <person name="Stata M."/>
            <person name="Wang W."/>
            <person name="Stajich J.E."/>
            <person name="White M.M."/>
            <person name="Moncalvo J.M."/>
        </authorList>
    </citation>
    <scope>NUCLEOTIDE SEQUENCE [LARGE SCALE GENOMIC DNA]</scope>
    <source>
        <strain evidence="2 3">SWE-8-4</strain>
    </source>
</reference>
<feature type="transmembrane region" description="Helical" evidence="1">
    <location>
        <begin position="12"/>
        <end position="34"/>
    </location>
</feature>
<organism evidence="2 3">
    <name type="scientific">Smittium simulii</name>
    <dbReference type="NCBI Taxonomy" id="133385"/>
    <lineage>
        <taxon>Eukaryota</taxon>
        <taxon>Fungi</taxon>
        <taxon>Fungi incertae sedis</taxon>
        <taxon>Zoopagomycota</taxon>
        <taxon>Kickxellomycotina</taxon>
        <taxon>Harpellomycetes</taxon>
        <taxon>Harpellales</taxon>
        <taxon>Legeriomycetaceae</taxon>
        <taxon>Smittium</taxon>
    </lineage>
</organism>